<dbReference type="EMBL" id="CM023472">
    <property type="protein sequence ID" value="KAH7958708.1"/>
    <property type="molecule type" value="Genomic_DNA"/>
</dbReference>
<proteinExistence type="predicted"/>
<reference evidence="1" key="1">
    <citation type="submission" date="2020-05" db="EMBL/GenBank/DDBJ databases">
        <title>Large-scale comparative analyses of tick genomes elucidate their genetic diversity and vector capacities.</title>
        <authorList>
            <person name="Jia N."/>
            <person name="Wang J."/>
            <person name="Shi W."/>
            <person name="Du L."/>
            <person name="Sun Y."/>
            <person name="Zhan W."/>
            <person name="Jiang J."/>
            <person name="Wang Q."/>
            <person name="Zhang B."/>
            <person name="Ji P."/>
            <person name="Sakyi L.B."/>
            <person name="Cui X."/>
            <person name="Yuan T."/>
            <person name="Jiang B."/>
            <person name="Yang W."/>
            <person name="Lam T.T.-Y."/>
            <person name="Chang Q."/>
            <person name="Ding S."/>
            <person name="Wang X."/>
            <person name="Zhu J."/>
            <person name="Ruan X."/>
            <person name="Zhao L."/>
            <person name="Wei J."/>
            <person name="Que T."/>
            <person name="Du C."/>
            <person name="Cheng J."/>
            <person name="Dai P."/>
            <person name="Han X."/>
            <person name="Huang E."/>
            <person name="Gao Y."/>
            <person name="Liu J."/>
            <person name="Shao H."/>
            <person name="Ye R."/>
            <person name="Li L."/>
            <person name="Wei W."/>
            <person name="Wang X."/>
            <person name="Wang C."/>
            <person name="Yang T."/>
            <person name="Huo Q."/>
            <person name="Li W."/>
            <person name="Guo W."/>
            <person name="Chen H."/>
            <person name="Zhou L."/>
            <person name="Ni X."/>
            <person name="Tian J."/>
            <person name="Zhou Y."/>
            <person name="Sheng Y."/>
            <person name="Liu T."/>
            <person name="Pan Y."/>
            <person name="Xia L."/>
            <person name="Li J."/>
            <person name="Zhao F."/>
            <person name="Cao W."/>
        </authorList>
    </citation>
    <scope>NUCLEOTIDE SEQUENCE</scope>
    <source>
        <strain evidence="1">Dsil-2018</strain>
    </source>
</reference>
<name>A0ACB8D2Y6_DERSI</name>
<organism evidence="1 2">
    <name type="scientific">Dermacentor silvarum</name>
    <name type="common">Tick</name>
    <dbReference type="NCBI Taxonomy" id="543639"/>
    <lineage>
        <taxon>Eukaryota</taxon>
        <taxon>Metazoa</taxon>
        <taxon>Ecdysozoa</taxon>
        <taxon>Arthropoda</taxon>
        <taxon>Chelicerata</taxon>
        <taxon>Arachnida</taxon>
        <taxon>Acari</taxon>
        <taxon>Parasitiformes</taxon>
        <taxon>Ixodida</taxon>
        <taxon>Ixodoidea</taxon>
        <taxon>Ixodidae</taxon>
        <taxon>Rhipicephalinae</taxon>
        <taxon>Dermacentor</taxon>
    </lineage>
</organism>
<evidence type="ECO:0000313" key="1">
    <source>
        <dbReference type="EMBL" id="KAH7958708.1"/>
    </source>
</evidence>
<protein>
    <submittedName>
        <fullName evidence="1">Uncharacterized protein</fullName>
    </submittedName>
</protein>
<sequence length="706" mass="77461">MPGSARKFHSRNKFGKKRKKSLANNFKARLPPGSVDEERDGSPAAAAADVSLSGVCDAPTDNSRVCDEGKKPLPRRSAERADEDRGSVSPTPAADKERFAESPEAADGELGLAGQPACGVTTNSGRVRRDTLMLTPSDLQARQTKADTKLRELASTAATKRKFDFFDDSNDAPASAAPTQQSDEESFFIADIQCLSGLLGVLKCKFCGGGNVSLYKREREYGLAVKVCVSCANCGDIAEGWSSPRVDDDQKVNPFAVNSLAARAMQSTGNRQAAMNDIFSTMNISHRGLHKKTWQGYVKQKLTPAATRAAEKVTSECATSVRQLYKELDIQNANNIAVSFDGSWMTRGHSSHIGVGAVIELFTGLVLDYVVLSNFCAGCERGPKENDPAYQTWRDSHMCQKNTAKKAGEMEVEAAVLLFNRSLRKNGLRYTTILSDGDSRAFHALQEADVYGFIKIQKEDCVNHVQKRMGTALRNLIARHKGGSSETLGGRGRLTGDLITKLSSYYGWALKSHKGDVEAMQRAVMATYHHVTSNDNVSNHSLCPAGPDSWCRQNAAAAKGEPAPRHHYNLPPHVSKALLPIYERLSERKLLERCQRGKTQNNNESLHSLIWALAPKERHASLFTVEAAVAEAVMKFNCGNLRTSSGILEELSLNPSFPSTRRMNEKDRHRAAESTRKHASTERVQQALKKRHYNAKQQSDYIPGGF</sequence>
<accession>A0ACB8D2Y6</accession>
<comment type="caution">
    <text evidence="1">The sequence shown here is derived from an EMBL/GenBank/DDBJ whole genome shotgun (WGS) entry which is preliminary data.</text>
</comment>
<gene>
    <name evidence="1" type="ORF">HPB49_004364</name>
</gene>
<dbReference type="Proteomes" id="UP000821865">
    <property type="component" value="Chromosome 3"/>
</dbReference>
<keyword evidence="2" id="KW-1185">Reference proteome</keyword>
<evidence type="ECO:0000313" key="2">
    <source>
        <dbReference type="Proteomes" id="UP000821865"/>
    </source>
</evidence>